<dbReference type="Proteomes" id="UP001375382">
    <property type="component" value="Unassembled WGS sequence"/>
</dbReference>
<dbReference type="SUPFAM" id="SSF55144">
    <property type="entry name" value="LigT-like"/>
    <property type="match status" value="1"/>
</dbReference>
<organism evidence="3 4">
    <name type="scientific">Rheinheimera muenzenbergensis</name>
    <dbReference type="NCBI Taxonomy" id="1193628"/>
    <lineage>
        <taxon>Bacteria</taxon>
        <taxon>Pseudomonadati</taxon>
        <taxon>Pseudomonadota</taxon>
        <taxon>Gammaproteobacteria</taxon>
        <taxon>Chromatiales</taxon>
        <taxon>Chromatiaceae</taxon>
        <taxon>Rheinheimera</taxon>
    </lineage>
</organism>
<evidence type="ECO:0000256" key="2">
    <source>
        <dbReference type="HAMAP-Rule" id="MF_01940"/>
    </source>
</evidence>
<feature type="active site" description="Proton donor" evidence="2">
    <location>
        <position position="51"/>
    </location>
</feature>
<feature type="short sequence motif" description="HXTX 2" evidence="2">
    <location>
        <begin position="133"/>
        <end position="136"/>
    </location>
</feature>
<feature type="active site" description="Proton acceptor" evidence="2">
    <location>
        <position position="133"/>
    </location>
</feature>
<evidence type="ECO:0000313" key="4">
    <source>
        <dbReference type="Proteomes" id="UP001375382"/>
    </source>
</evidence>
<dbReference type="InterPro" id="IPR004175">
    <property type="entry name" value="RNA_CPDase"/>
</dbReference>
<evidence type="ECO:0000313" key="3">
    <source>
        <dbReference type="EMBL" id="MEH8015651.1"/>
    </source>
</evidence>
<comment type="catalytic activity">
    <reaction evidence="2">
        <text>a 3'-end 2',3'-cyclophospho-ribonucleotide-RNA + H2O = a 3'-end 2'-phospho-ribonucleotide-RNA + H(+)</text>
        <dbReference type="Rhea" id="RHEA:11828"/>
        <dbReference type="Rhea" id="RHEA-COMP:10464"/>
        <dbReference type="Rhea" id="RHEA-COMP:17353"/>
        <dbReference type="ChEBI" id="CHEBI:15377"/>
        <dbReference type="ChEBI" id="CHEBI:15378"/>
        <dbReference type="ChEBI" id="CHEBI:83064"/>
        <dbReference type="ChEBI" id="CHEBI:173113"/>
        <dbReference type="EC" id="3.1.4.58"/>
    </reaction>
</comment>
<dbReference type="Gene3D" id="3.90.1140.10">
    <property type="entry name" value="Cyclic phosphodiesterase"/>
    <property type="match status" value="1"/>
</dbReference>
<sequence>MSGGAALLLQSKRLFFSVKFSPLQQQQLLPYQRQALNLCPAAKAVDSDNLHLTLFFLGQVDATQQQRLINAAGQINLAPFSIMLDTLSCFTKPKILYLAPSQLPDALLLLQQQVAECCKAEGFSDIHDIYRPHITLARQAVADAALAQPVTPLNLHISQFALYQSAQHDGRLQYQPLHNFMLI</sequence>
<proteinExistence type="inferred from homology"/>
<reference evidence="3 4" key="1">
    <citation type="journal article" date="2023" name="Ecotoxicol. Environ. Saf.">
        <title>Mercury remediation potential of mercury-resistant strain Rheinheimera metallidurans sp. nov. isolated from a municipal waste dumping site.</title>
        <authorList>
            <person name="Yadav V."/>
            <person name="Manjhi A."/>
            <person name="Vadakedath N."/>
        </authorList>
    </citation>
    <scope>NUCLEOTIDE SEQUENCE [LARGE SCALE GENOMIC DNA]</scope>
    <source>
        <strain evidence="3 4">E-49</strain>
    </source>
</reference>
<name>A0ABU8C1Y4_9GAMM</name>
<protein>
    <recommendedName>
        <fullName evidence="2">RNA 2',3'-cyclic phosphodiesterase</fullName>
        <shortName evidence="2">RNA 2',3'-CPDase</shortName>
        <ecNumber evidence="2">3.1.4.58</ecNumber>
    </recommendedName>
</protein>
<dbReference type="EC" id="3.1.4.58" evidence="2"/>
<dbReference type="PANTHER" id="PTHR35561">
    <property type="entry name" value="RNA 2',3'-CYCLIC PHOSPHODIESTERASE"/>
    <property type="match status" value="1"/>
</dbReference>
<comment type="similarity">
    <text evidence="2">Belongs to the 2H phosphoesterase superfamily. ThpR family.</text>
</comment>
<dbReference type="Pfam" id="PF13563">
    <property type="entry name" value="2_5_RNA_ligase2"/>
    <property type="match status" value="1"/>
</dbReference>
<keyword evidence="1 2" id="KW-0378">Hydrolase</keyword>
<dbReference type="NCBIfam" id="TIGR02258">
    <property type="entry name" value="2_5_ligase"/>
    <property type="match status" value="1"/>
</dbReference>
<dbReference type="HAMAP" id="MF_01940">
    <property type="entry name" value="RNA_CPDase"/>
    <property type="match status" value="1"/>
</dbReference>
<dbReference type="PANTHER" id="PTHR35561:SF1">
    <property type="entry name" value="RNA 2',3'-CYCLIC PHOSPHODIESTERASE"/>
    <property type="match status" value="1"/>
</dbReference>
<dbReference type="RefSeq" id="WP_335734075.1">
    <property type="nucleotide sequence ID" value="NZ_JALAAR010000001.1"/>
</dbReference>
<dbReference type="EMBL" id="JALAAR010000001">
    <property type="protein sequence ID" value="MEH8015651.1"/>
    <property type="molecule type" value="Genomic_DNA"/>
</dbReference>
<comment type="function">
    <text evidence="2">Hydrolyzes RNA 2',3'-cyclic phosphodiester to an RNA 2'-phosphomonoester.</text>
</comment>
<evidence type="ECO:0000256" key="1">
    <source>
        <dbReference type="ARBA" id="ARBA00022801"/>
    </source>
</evidence>
<dbReference type="InterPro" id="IPR009097">
    <property type="entry name" value="Cyclic_Pdiesterase"/>
</dbReference>
<feature type="short sequence motif" description="HXTX 1" evidence="2">
    <location>
        <begin position="51"/>
        <end position="54"/>
    </location>
</feature>
<comment type="caution">
    <text evidence="3">The sequence shown here is derived from an EMBL/GenBank/DDBJ whole genome shotgun (WGS) entry which is preliminary data.</text>
</comment>
<gene>
    <name evidence="3" type="primary">thpR</name>
    <name evidence="3" type="ORF">MN202_00255</name>
</gene>
<keyword evidence="4" id="KW-1185">Reference proteome</keyword>
<accession>A0ABU8C1Y4</accession>